<accession>A0ABD5X386</accession>
<dbReference type="AlphaFoldDB" id="A0ABD5X386"/>
<evidence type="ECO:0000313" key="1">
    <source>
        <dbReference type="EMBL" id="MFC7098970.1"/>
    </source>
</evidence>
<sequence>MSVNGSSVPALDRVVRESGRRLLDRLPTLETPMLVARDRFARAQIRARTIANGLRYDAPPEPYRLIQIDPAAVERGVEFHVPKYTQAGVVTGGDWDRDDWDRDDCFRFADLDVYQAYVAHFEEGVPWEETPFYDRVVNEIERGVVKWGCRSEAEFRERCESIERLYERLRTDGYRTQAQLLAESDDDPIEFGRRSQLLTERLKDEIAVHVGRDGELIFSDGRNRLSMVKLIGLTDVPVRVLRRHSGWQTVRDAYVRGEEWAADYADHPDIEYLEFGAQA</sequence>
<proteinExistence type="predicted"/>
<dbReference type="RefSeq" id="WP_276239473.1">
    <property type="nucleotide sequence ID" value="NZ_CP119990.1"/>
</dbReference>
<name>A0ABD5X386_9EURY</name>
<dbReference type="EMBL" id="JBHTAG010000004">
    <property type="protein sequence ID" value="MFC7098970.1"/>
    <property type="molecule type" value="Genomic_DNA"/>
</dbReference>
<comment type="caution">
    <text evidence="1">The sequence shown here is derived from an EMBL/GenBank/DDBJ whole genome shotgun (WGS) entry which is preliminary data.</text>
</comment>
<organism evidence="1 2">
    <name type="scientific">Halobaculum marinum</name>
    <dbReference type="NCBI Taxonomy" id="3031996"/>
    <lineage>
        <taxon>Archaea</taxon>
        <taxon>Methanobacteriati</taxon>
        <taxon>Methanobacteriota</taxon>
        <taxon>Stenosarchaea group</taxon>
        <taxon>Halobacteria</taxon>
        <taxon>Halobacteriales</taxon>
        <taxon>Haloferacaceae</taxon>
        <taxon>Halobaculum</taxon>
    </lineage>
</organism>
<reference evidence="1 2" key="1">
    <citation type="journal article" date="2019" name="Int. J. Syst. Evol. Microbiol.">
        <title>The Global Catalogue of Microorganisms (GCM) 10K type strain sequencing project: providing services to taxonomists for standard genome sequencing and annotation.</title>
        <authorList>
            <consortium name="The Broad Institute Genomics Platform"/>
            <consortium name="The Broad Institute Genome Sequencing Center for Infectious Disease"/>
            <person name="Wu L."/>
            <person name="Ma J."/>
        </authorList>
    </citation>
    <scope>NUCLEOTIDE SEQUENCE [LARGE SCALE GENOMIC DNA]</scope>
    <source>
        <strain evidence="1 2">DT55</strain>
    </source>
</reference>
<protein>
    <submittedName>
        <fullName evidence="1">Uncharacterized protein</fullName>
    </submittedName>
</protein>
<dbReference type="GeneID" id="79271643"/>
<keyword evidence="2" id="KW-1185">Reference proteome</keyword>
<gene>
    <name evidence="1" type="ORF">ACFQKD_16815</name>
</gene>
<evidence type="ECO:0000313" key="2">
    <source>
        <dbReference type="Proteomes" id="UP001596388"/>
    </source>
</evidence>
<dbReference type="Proteomes" id="UP001596388">
    <property type="component" value="Unassembled WGS sequence"/>
</dbReference>